<dbReference type="Pfam" id="PF03732">
    <property type="entry name" value="Retrotrans_gag"/>
    <property type="match status" value="1"/>
</dbReference>
<proteinExistence type="predicted"/>
<dbReference type="GO" id="GO:0003676">
    <property type="term" value="F:nucleic acid binding"/>
    <property type="evidence" value="ECO:0007669"/>
    <property type="project" value="InterPro"/>
</dbReference>
<dbReference type="PANTHER" id="PTHR33223:SF11">
    <property type="entry name" value="ELEMENT PROTEIN, PUTATIVE-RELATED"/>
    <property type="match status" value="1"/>
</dbReference>
<gene>
    <name evidence="3" type="ORF">M6B38_365875</name>
</gene>
<feature type="region of interest" description="Disordered" evidence="1">
    <location>
        <begin position="1"/>
        <end position="34"/>
    </location>
</feature>
<dbReference type="SUPFAM" id="SSF57756">
    <property type="entry name" value="Retrovirus zinc finger-like domains"/>
    <property type="match status" value="1"/>
</dbReference>
<dbReference type="PANTHER" id="PTHR33223">
    <property type="entry name" value="CCHC-TYPE DOMAIN-CONTAINING PROTEIN"/>
    <property type="match status" value="1"/>
</dbReference>
<dbReference type="GO" id="GO:0008270">
    <property type="term" value="F:zinc ion binding"/>
    <property type="evidence" value="ECO:0007669"/>
    <property type="project" value="InterPro"/>
</dbReference>
<evidence type="ECO:0000313" key="4">
    <source>
        <dbReference type="Proteomes" id="UP001140949"/>
    </source>
</evidence>
<evidence type="ECO:0000313" key="3">
    <source>
        <dbReference type="EMBL" id="KAJ6828181.1"/>
    </source>
</evidence>
<accession>A0AAX6GIY7</accession>
<keyword evidence="4" id="KW-1185">Reference proteome</keyword>
<evidence type="ECO:0000259" key="2">
    <source>
        <dbReference type="Pfam" id="PF03732"/>
    </source>
</evidence>
<name>A0AAX6GIY7_IRIPA</name>
<feature type="domain" description="Retrotransposon gag" evidence="2">
    <location>
        <begin position="192"/>
        <end position="278"/>
    </location>
</feature>
<reference evidence="3" key="2">
    <citation type="submission" date="2023-04" db="EMBL/GenBank/DDBJ databases">
        <authorList>
            <person name="Bruccoleri R.E."/>
            <person name="Oakeley E.J."/>
            <person name="Faust A.-M."/>
            <person name="Dessus-Babus S."/>
            <person name="Altorfer M."/>
            <person name="Burckhardt D."/>
            <person name="Oertli M."/>
            <person name="Naumann U."/>
            <person name="Petersen F."/>
            <person name="Wong J."/>
        </authorList>
    </citation>
    <scope>NUCLEOTIDE SEQUENCE</scope>
    <source>
        <strain evidence="3">GSM-AAB239-AS_SAM_17_03QT</strain>
        <tissue evidence="3">Leaf</tissue>
    </source>
</reference>
<comment type="caution">
    <text evidence="3">The sequence shown here is derived from an EMBL/GenBank/DDBJ whole genome shotgun (WGS) entry which is preliminary data.</text>
</comment>
<reference evidence="3" key="1">
    <citation type="journal article" date="2023" name="GigaByte">
        <title>Genome assembly of the bearded iris, Iris pallida Lam.</title>
        <authorList>
            <person name="Bruccoleri R.E."/>
            <person name="Oakeley E.J."/>
            <person name="Faust A.M.E."/>
            <person name="Altorfer M."/>
            <person name="Dessus-Babus S."/>
            <person name="Burckhardt D."/>
            <person name="Oertli M."/>
            <person name="Naumann U."/>
            <person name="Petersen F."/>
            <person name="Wong J."/>
        </authorList>
    </citation>
    <scope>NUCLEOTIDE SEQUENCE</scope>
    <source>
        <strain evidence="3">GSM-AAB239-AS_SAM_17_03QT</strain>
    </source>
</reference>
<feature type="compositionally biased region" description="Low complexity" evidence="1">
    <location>
        <begin position="320"/>
        <end position="348"/>
    </location>
</feature>
<dbReference type="AlphaFoldDB" id="A0AAX6GIY7"/>
<dbReference type="Proteomes" id="UP001140949">
    <property type="component" value="Unassembled WGS sequence"/>
</dbReference>
<sequence>MPPFTGLRMVETRSHRSGTVAAGEGSATSRPLQQPVETVAPSVPDQTGAAVAIGGMPPLVQRMTPVIPEIIQQQHQQPPAGLVDAAHLFSFVERILESHQQQQQRQTADYRQGIDEAHQLVRTTVEMVTARGEQQQPYRKEKDIQDFQKMHPREFLGTEGIHFADDWIEHIEEIFRLAEIPARLHIEATGSQMQDLARAWYQTDPRVGVEGQTWAQFKELFKEQFFPDVALGGIEAQFESLVQGNQSVAEYAGEFCRLARFIDDLTEKTKARKFRRGLIREVRSLTKSDRNATYAEIFSGSMAAEDDLGLKLKRGRDSQGDSSSGGQAKRPHVQIQQAQAPVRVQQAQHQHRGQDREVPTCAYCRKAGHVWESFGRRLKVCLFCGSGAHKMIDCPAAPPYEGARPPVAQHQRGRAFAMAVEVTDAAGDGLADDCPEDTCPTHYGPGDGMTTFGPDTQE</sequence>
<organism evidence="3 4">
    <name type="scientific">Iris pallida</name>
    <name type="common">Sweet iris</name>
    <dbReference type="NCBI Taxonomy" id="29817"/>
    <lineage>
        <taxon>Eukaryota</taxon>
        <taxon>Viridiplantae</taxon>
        <taxon>Streptophyta</taxon>
        <taxon>Embryophyta</taxon>
        <taxon>Tracheophyta</taxon>
        <taxon>Spermatophyta</taxon>
        <taxon>Magnoliopsida</taxon>
        <taxon>Liliopsida</taxon>
        <taxon>Asparagales</taxon>
        <taxon>Iridaceae</taxon>
        <taxon>Iridoideae</taxon>
        <taxon>Irideae</taxon>
        <taxon>Iris</taxon>
    </lineage>
</organism>
<feature type="region of interest" description="Disordered" evidence="1">
    <location>
        <begin position="313"/>
        <end position="354"/>
    </location>
</feature>
<dbReference type="InterPro" id="IPR005162">
    <property type="entry name" value="Retrotrans_gag_dom"/>
</dbReference>
<evidence type="ECO:0000256" key="1">
    <source>
        <dbReference type="SAM" id="MobiDB-lite"/>
    </source>
</evidence>
<protein>
    <recommendedName>
        <fullName evidence="2">Retrotransposon gag domain-containing protein</fullName>
    </recommendedName>
</protein>
<dbReference type="EMBL" id="JANAVB010019647">
    <property type="protein sequence ID" value="KAJ6828181.1"/>
    <property type="molecule type" value="Genomic_DNA"/>
</dbReference>
<dbReference type="InterPro" id="IPR036875">
    <property type="entry name" value="Znf_CCHC_sf"/>
</dbReference>